<evidence type="ECO:0000313" key="2">
    <source>
        <dbReference type="EMBL" id="MEE6260105.1"/>
    </source>
</evidence>
<organism evidence="2 3">
    <name type="scientific">Plantactinospora sonchi</name>
    <dbReference type="NCBI Taxonomy" id="1544735"/>
    <lineage>
        <taxon>Bacteria</taxon>
        <taxon>Bacillati</taxon>
        <taxon>Actinomycetota</taxon>
        <taxon>Actinomycetes</taxon>
        <taxon>Micromonosporales</taxon>
        <taxon>Micromonosporaceae</taxon>
        <taxon>Plantactinospora</taxon>
    </lineage>
</organism>
<accession>A0ABU7RUI3</accession>
<dbReference type="EMBL" id="JAZGQK010000013">
    <property type="protein sequence ID" value="MEE6260105.1"/>
    <property type="molecule type" value="Genomic_DNA"/>
</dbReference>
<dbReference type="SUPFAM" id="SSF82607">
    <property type="entry name" value="YbaB-like"/>
    <property type="match status" value="1"/>
</dbReference>
<dbReference type="Pfam" id="PF02575">
    <property type="entry name" value="YbaB_DNA_bd"/>
    <property type="match status" value="1"/>
</dbReference>
<sequence length="115" mass="12594">MAVDTESMSARLRDARMTAADDDGLVEVTIDATGRLVDLRLSERTRQVSTDVVARTVIQTIAVAARQLGERAQQIIAETVGTDSPAGYEIAERVGQQLRMPDPTVGGEDDRPRWR</sequence>
<reference evidence="2 3" key="1">
    <citation type="submission" date="2024-01" db="EMBL/GenBank/DDBJ databases">
        <title>Genome insights into Plantactinospora sonchi sp. nov.</title>
        <authorList>
            <person name="Wang L."/>
        </authorList>
    </citation>
    <scope>NUCLEOTIDE SEQUENCE [LARGE SCALE GENOMIC DNA]</scope>
    <source>
        <strain evidence="2 3">NEAU-QY2</strain>
    </source>
</reference>
<keyword evidence="3" id="KW-1185">Reference proteome</keyword>
<dbReference type="InterPro" id="IPR004401">
    <property type="entry name" value="YbaB/EbfC"/>
</dbReference>
<dbReference type="Gene3D" id="3.30.1310.10">
    <property type="entry name" value="Nucleoid-associated protein YbaB-like domain"/>
    <property type="match status" value="1"/>
</dbReference>
<gene>
    <name evidence="2" type="ORF">V1633_16560</name>
</gene>
<dbReference type="Proteomes" id="UP001332243">
    <property type="component" value="Unassembled WGS sequence"/>
</dbReference>
<dbReference type="InterPro" id="IPR036894">
    <property type="entry name" value="YbaB-like_sf"/>
</dbReference>
<evidence type="ECO:0000256" key="1">
    <source>
        <dbReference type="SAM" id="MobiDB-lite"/>
    </source>
</evidence>
<proteinExistence type="predicted"/>
<protein>
    <submittedName>
        <fullName evidence="2">YbaB/EbfC family nucleoid-associated protein</fullName>
    </submittedName>
</protein>
<evidence type="ECO:0000313" key="3">
    <source>
        <dbReference type="Proteomes" id="UP001332243"/>
    </source>
</evidence>
<dbReference type="RefSeq" id="WP_331215468.1">
    <property type="nucleotide sequence ID" value="NZ_JAZGQK010000013.1"/>
</dbReference>
<feature type="region of interest" description="Disordered" evidence="1">
    <location>
        <begin position="92"/>
        <end position="115"/>
    </location>
</feature>
<name>A0ABU7RUI3_9ACTN</name>
<comment type="caution">
    <text evidence="2">The sequence shown here is derived from an EMBL/GenBank/DDBJ whole genome shotgun (WGS) entry which is preliminary data.</text>
</comment>